<sequence length="463" mass="49913">MSSMCTAAISAEGSLRHAPGARAAARTARALPVTTAMPPPRGVSARKLLSPCGPRPLQLHQALRARQSVAASASRPWKAYDCRLVLEDGSEFPGYAFGAEQTVLAEVVFNTAISGYQEILTDPSYKGQVVTFTHPHIGNTGINGDDMESKKVHLSGIVVRDLAAKVSNYRSEKSLQDYLKEQNVAGISGVDTREVTRRLRTTGCLNGIITTDMTTPAADLVAKTKEWSILGKDLISEVTCDKPYAWQDPTDDEWETGLVLKAKASRQDGAKPFKVVAYDFGIKSNILRRLAAFGCEITVVPASMPASEVLAMDPDGIFFSNGPGDPSAVPYVVETAKELLGKKPIFGICMGHQVLGQALGGKTFKLPFGHHGGNHPIRHMPSGRIEISSQNHNYAVDPDTLPEDVEITHINLNDGTCAGMLCTSKNALSIQYHPEASPGPHDSDVCFEMYINMMKEARKPVAA</sequence>
<name>A0A061R2G5_9CHLO</name>
<evidence type="ECO:0000256" key="6">
    <source>
        <dbReference type="ARBA" id="ARBA00022598"/>
    </source>
</evidence>
<evidence type="ECO:0000259" key="17">
    <source>
        <dbReference type="SMART" id="SM01097"/>
    </source>
</evidence>
<dbReference type="GO" id="GO:0006541">
    <property type="term" value="P:glutamine metabolic process"/>
    <property type="evidence" value="ECO:0007669"/>
    <property type="project" value="InterPro"/>
</dbReference>
<proteinExistence type="inferred from homology"/>
<dbReference type="Pfam" id="PF00117">
    <property type="entry name" value="GATase"/>
    <property type="match status" value="1"/>
</dbReference>
<evidence type="ECO:0000256" key="16">
    <source>
        <dbReference type="ARBA" id="ARBA00083899"/>
    </source>
</evidence>
<dbReference type="GO" id="GO:0005524">
    <property type="term" value="F:ATP binding"/>
    <property type="evidence" value="ECO:0007669"/>
    <property type="project" value="UniProtKB-KW"/>
</dbReference>
<evidence type="ECO:0000256" key="10">
    <source>
        <dbReference type="ARBA" id="ARBA00022962"/>
    </source>
</evidence>
<dbReference type="InterPro" id="IPR035686">
    <property type="entry name" value="CPSase_GATase1"/>
</dbReference>
<keyword evidence="11" id="KW-0665">Pyrimidine biosynthesis</keyword>
<dbReference type="PRINTS" id="PR00096">
    <property type="entry name" value="GATASE"/>
</dbReference>
<protein>
    <recommendedName>
        <fullName evidence="15">Carbamoyl phosphate synthase small chain, chloroplastic</fullName>
        <ecNumber evidence="4">6.3.5.5</ecNumber>
    </recommendedName>
    <alternativeName>
        <fullName evidence="16">Carbamoyl phosphate synthetase glutamine chain</fullName>
    </alternativeName>
</protein>
<dbReference type="AlphaFoldDB" id="A0A061R2G5"/>
<dbReference type="HAMAP" id="MF_01209">
    <property type="entry name" value="CPSase_S_chain"/>
    <property type="match status" value="1"/>
</dbReference>
<evidence type="ECO:0000256" key="4">
    <source>
        <dbReference type="ARBA" id="ARBA00012738"/>
    </source>
</evidence>
<dbReference type="PRINTS" id="PR00099">
    <property type="entry name" value="CPSGATASE"/>
</dbReference>
<evidence type="ECO:0000256" key="12">
    <source>
        <dbReference type="ARBA" id="ARBA00043861"/>
    </source>
</evidence>
<dbReference type="PANTHER" id="PTHR11405">
    <property type="entry name" value="CARBAMOYLTRANSFERASE FAMILY MEMBER"/>
    <property type="match status" value="1"/>
</dbReference>
<dbReference type="NCBIfam" id="NF009475">
    <property type="entry name" value="PRK12838.1"/>
    <property type="match status" value="1"/>
</dbReference>
<dbReference type="PRINTS" id="PR00097">
    <property type="entry name" value="ANTSNTHASEII"/>
</dbReference>
<keyword evidence="9" id="KW-0067">ATP-binding</keyword>
<dbReference type="InterPro" id="IPR002474">
    <property type="entry name" value="CarbamoylP_synth_ssu_N"/>
</dbReference>
<evidence type="ECO:0000256" key="13">
    <source>
        <dbReference type="ARBA" id="ARBA00044031"/>
    </source>
</evidence>
<organism evidence="18">
    <name type="scientific">Tetraselmis sp. GSL018</name>
    <dbReference type="NCBI Taxonomy" id="582737"/>
    <lineage>
        <taxon>Eukaryota</taxon>
        <taxon>Viridiplantae</taxon>
        <taxon>Chlorophyta</taxon>
        <taxon>core chlorophytes</taxon>
        <taxon>Chlorodendrophyceae</taxon>
        <taxon>Chlorodendrales</taxon>
        <taxon>Chlorodendraceae</taxon>
        <taxon>Tetraselmis</taxon>
    </lineage>
</organism>
<comment type="catalytic activity">
    <reaction evidence="14">
        <text>L-glutamine + H2O = L-glutamate + NH4(+)</text>
        <dbReference type="Rhea" id="RHEA:15889"/>
        <dbReference type="ChEBI" id="CHEBI:15377"/>
        <dbReference type="ChEBI" id="CHEBI:28938"/>
        <dbReference type="ChEBI" id="CHEBI:29985"/>
        <dbReference type="ChEBI" id="CHEBI:58359"/>
    </reaction>
</comment>
<dbReference type="EC" id="6.3.5.5" evidence="4"/>
<dbReference type="SUPFAM" id="SSF52021">
    <property type="entry name" value="Carbamoyl phosphate synthetase, small subunit N-terminal domain"/>
    <property type="match status" value="1"/>
</dbReference>
<dbReference type="SMART" id="SM01097">
    <property type="entry name" value="CPSase_sm_chain"/>
    <property type="match status" value="1"/>
</dbReference>
<dbReference type="CDD" id="cd01744">
    <property type="entry name" value="GATase1_CPSase"/>
    <property type="match status" value="1"/>
</dbReference>
<keyword evidence="8" id="KW-0547">Nucleotide-binding</keyword>
<feature type="domain" description="Carbamoyl-phosphate synthase small subunit N-terminal" evidence="17">
    <location>
        <begin position="80"/>
        <end position="210"/>
    </location>
</feature>
<dbReference type="PANTHER" id="PTHR11405:SF4">
    <property type="entry name" value="CARBAMOYL-PHOSPHATE SYNTHASE ARGININE-SPECIFIC SMALL CHAIN"/>
    <property type="match status" value="1"/>
</dbReference>
<evidence type="ECO:0000256" key="11">
    <source>
        <dbReference type="ARBA" id="ARBA00022975"/>
    </source>
</evidence>
<dbReference type="GO" id="GO:0006207">
    <property type="term" value="P:'de novo' pyrimidine nucleobase biosynthetic process"/>
    <property type="evidence" value="ECO:0007669"/>
    <property type="project" value="InterPro"/>
</dbReference>
<reference evidence="18" key="1">
    <citation type="submission" date="2014-05" db="EMBL/GenBank/DDBJ databases">
        <title>The transcriptome of the halophilic microalga Tetraselmis sp. GSL018 isolated from the Great Salt Lake, Utah.</title>
        <authorList>
            <person name="Jinkerson R.E."/>
            <person name="D'Adamo S."/>
            <person name="Posewitz M.C."/>
        </authorList>
    </citation>
    <scope>NUCLEOTIDE SEQUENCE</scope>
    <source>
        <strain evidence="18">GSL018</strain>
    </source>
</reference>
<evidence type="ECO:0000256" key="1">
    <source>
        <dbReference type="ARBA" id="ARBA00004812"/>
    </source>
</evidence>
<keyword evidence="10" id="KW-0315">Glutamine amidotransferase</keyword>
<keyword evidence="6" id="KW-0436">Ligase</keyword>
<evidence type="ECO:0000256" key="14">
    <source>
        <dbReference type="ARBA" id="ARBA00049285"/>
    </source>
</evidence>
<accession>A0A061R2G5</accession>
<keyword evidence="5" id="KW-0055">Arginine biosynthesis</keyword>
<keyword evidence="7" id="KW-0028">Amino-acid biosynthesis</keyword>
<dbReference type="Gene3D" id="3.50.30.20">
    <property type="entry name" value="Carbamoyl-phosphate synthase small subunit, N-terminal domain"/>
    <property type="match status" value="1"/>
</dbReference>
<evidence type="ECO:0000256" key="9">
    <source>
        <dbReference type="ARBA" id="ARBA00022840"/>
    </source>
</evidence>
<evidence type="ECO:0000256" key="5">
    <source>
        <dbReference type="ARBA" id="ARBA00022571"/>
    </source>
</evidence>
<dbReference type="InterPro" id="IPR029062">
    <property type="entry name" value="Class_I_gatase-like"/>
</dbReference>
<dbReference type="InterPro" id="IPR017926">
    <property type="entry name" value="GATASE"/>
</dbReference>
<evidence type="ECO:0000313" key="18">
    <source>
        <dbReference type="EMBL" id="JAC64949.1"/>
    </source>
</evidence>
<dbReference type="GO" id="GO:0006526">
    <property type="term" value="P:L-arginine biosynthetic process"/>
    <property type="evidence" value="ECO:0007669"/>
    <property type="project" value="UniProtKB-KW"/>
</dbReference>
<dbReference type="NCBIfam" id="TIGR01368">
    <property type="entry name" value="CPSaseIIsmall"/>
    <property type="match status" value="1"/>
</dbReference>
<dbReference type="InterPro" id="IPR036480">
    <property type="entry name" value="CarbP_synth_ssu_N_sf"/>
</dbReference>
<dbReference type="EMBL" id="GBEZ01021837">
    <property type="protein sequence ID" value="JAC64949.1"/>
    <property type="molecule type" value="Transcribed_RNA"/>
</dbReference>
<dbReference type="Gene3D" id="3.40.50.880">
    <property type="match status" value="1"/>
</dbReference>
<dbReference type="GO" id="GO:0006221">
    <property type="term" value="P:pyrimidine nucleotide biosynthetic process"/>
    <property type="evidence" value="ECO:0007669"/>
    <property type="project" value="UniProtKB-KW"/>
</dbReference>
<comment type="pathway">
    <text evidence="1">Pyrimidine metabolism; UMP biosynthesis via de novo pathway; (S)-dihydroorotate from bicarbonate: step 1/3.</text>
</comment>
<evidence type="ECO:0000256" key="2">
    <source>
        <dbReference type="ARBA" id="ARBA00005077"/>
    </source>
</evidence>
<comment type="function">
    <text evidence="12">Small subunit of the arginine-specific carbamoyl phosphate synthase (CPSase). CPSase catalyzes the formation of carbamoyl phosphate from the ammonia moiety of glutamine, carbonate, and phosphate donated by ATP, the first step of the arginine biosynthetic pathway. The small subunit (glutamine amidotransferase) binds and cleaves glutamine to supply the large subunit with the substrate ammonia.</text>
</comment>
<evidence type="ECO:0000256" key="15">
    <source>
        <dbReference type="ARBA" id="ARBA00074572"/>
    </source>
</evidence>
<evidence type="ECO:0000256" key="7">
    <source>
        <dbReference type="ARBA" id="ARBA00022605"/>
    </source>
</evidence>
<comment type="similarity">
    <text evidence="3">Belongs to the CarA family.</text>
</comment>
<gene>
    <name evidence="18" type="primary">CPA1</name>
    <name evidence="18" type="ORF">TSPGSL018_17167</name>
</gene>
<dbReference type="PROSITE" id="PS51273">
    <property type="entry name" value="GATASE_TYPE_1"/>
    <property type="match status" value="1"/>
</dbReference>
<dbReference type="SUPFAM" id="SSF52317">
    <property type="entry name" value="Class I glutamine amidotransferase-like"/>
    <property type="match status" value="1"/>
</dbReference>
<dbReference type="InterPro" id="IPR006274">
    <property type="entry name" value="CarbamoylP_synth_ssu"/>
</dbReference>
<evidence type="ECO:0000256" key="8">
    <source>
        <dbReference type="ARBA" id="ARBA00022741"/>
    </source>
</evidence>
<evidence type="ECO:0000256" key="3">
    <source>
        <dbReference type="ARBA" id="ARBA00007800"/>
    </source>
</evidence>
<dbReference type="GO" id="GO:0004088">
    <property type="term" value="F:carbamoyl-phosphate synthase (glutamine-hydrolyzing) activity"/>
    <property type="evidence" value="ECO:0007669"/>
    <property type="project" value="UniProtKB-EC"/>
</dbReference>
<comment type="subunit">
    <text evidence="13">Heterodimer composed of 2 chains; the small (or glutamine) chain promotes the hydrolysis of glutamine to ammonia, which is used by the large (or ammonia) chain to synthesize carbamoyl phosphate.</text>
</comment>
<dbReference type="GO" id="GO:0005951">
    <property type="term" value="C:carbamoyl-phosphate synthase complex"/>
    <property type="evidence" value="ECO:0007669"/>
    <property type="project" value="TreeGrafter"/>
</dbReference>
<dbReference type="Pfam" id="PF00988">
    <property type="entry name" value="CPSase_sm_chain"/>
    <property type="match status" value="1"/>
</dbReference>
<comment type="pathway">
    <text evidence="2">Amino-acid biosynthesis; L-arginine biosynthesis; carbamoyl phosphate from bicarbonate: step 1/1.</text>
</comment>
<dbReference type="FunFam" id="3.40.50.880:FF:000034">
    <property type="entry name" value="carbamoyl-phosphate synthase small chain, chloroplastic"/>
    <property type="match status" value="1"/>
</dbReference>
<dbReference type="FunFam" id="3.50.30.20:FF:000001">
    <property type="entry name" value="Carbamoyl-phosphate synthase small chain"/>
    <property type="match status" value="1"/>
</dbReference>